<dbReference type="PANTHER" id="PTHR21436:SF2">
    <property type="entry name" value="COILED-COIL DOMAIN-CONTAINING PROTEIN 142"/>
    <property type="match status" value="1"/>
</dbReference>
<organism evidence="2 3">
    <name type="scientific">Hydra vulgaris</name>
    <name type="common">Hydra</name>
    <name type="synonym">Hydra attenuata</name>
    <dbReference type="NCBI Taxonomy" id="6087"/>
    <lineage>
        <taxon>Eukaryota</taxon>
        <taxon>Metazoa</taxon>
        <taxon>Cnidaria</taxon>
        <taxon>Hydrozoa</taxon>
        <taxon>Hydroidolina</taxon>
        <taxon>Anthoathecata</taxon>
        <taxon>Aplanulata</taxon>
        <taxon>Hydridae</taxon>
        <taxon>Hydra</taxon>
    </lineage>
</organism>
<dbReference type="GeneID" id="136071647"/>
<protein>
    <submittedName>
        <fullName evidence="3">Uncharacterized protein LOC136071647</fullName>
    </submittedName>
</protein>
<evidence type="ECO:0000313" key="2">
    <source>
        <dbReference type="Proteomes" id="UP001652625"/>
    </source>
</evidence>
<accession>A0ABM4BK68</accession>
<dbReference type="RefSeq" id="XP_065649436.1">
    <property type="nucleotide sequence ID" value="XM_065793364.1"/>
</dbReference>
<proteinExistence type="predicted"/>
<evidence type="ECO:0000259" key="1">
    <source>
        <dbReference type="Pfam" id="PF14923"/>
    </source>
</evidence>
<reference evidence="3" key="1">
    <citation type="submission" date="2025-08" db="UniProtKB">
        <authorList>
            <consortium name="RefSeq"/>
        </authorList>
    </citation>
    <scope>IDENTIFICATION</scope>
</reference>
<dbReference type="InterPro" id="IPR055350">
    <property type="entry name" value="CCDC142_C"/>
</dbReference>
<dbReference type="Proteomes" id="UP001652625">
    <property type="component" value="Chromosome 03"/>
</dbReference>
<sequence length="843" mass="97557">MINNDEIKTATLLFNSNQGFKTSLHELNQCSIKSRILQDNQQFNSIVLQSVNQRSIILKTTEKNKALSHCGCYHKYISALPNVKQMKRTKECLLMLRYIIQFLSLVNVLEKEVGDKIIILESFEQNTLVNNVHESMFKEFLSMVETFCVSIDCSIESLFKLGSFTQMIKCTFNDKIAYFQYIKKLLVFNTASSIVLKIKSLLQSVRYFYNKFTIVQSYLMKKNLVCLPTSALIYRFNILISLLTDFANDLLTNKIFSTHLLQNQTIIFTPLHCNKYSLTEYVQNIAQVRAEDIKYLLLNELICISNKIPSDSKIVQCSDYKYETFLNSRFLDDSSTNALKQIYKIIMAGEKNFISILFDDIQLTNSLILSGNFFLKSLDKVQISKTVLWDSNIGPIEKNKLVSIYTDAIWLQLENSFREYYLFSCIEMESLTKRLNDYSCLEEATNILRLFKKIENVAPSTYLNFLREAILSMFDFHNSQIWDSNNCKSMVIFTKDNFRYTESVPSSKTLVNLLLTQQNIESYYNIFSIISNRVSLSWIVDNFVSPWLTVCTFIYLCFYCKRQQYLSSASWGPFFVVTVLDIKYTLLCFQNMNNILNQLAVRDENFSCIPLLNLSSILESLKSFEEESYKMLNDSISRRTKTALEQHMPLGKVWKRRGSPLQAQEPNNYIKLVIEIVLAPVIENVSCLPQNKKIDVLCGCITQFIRSWMDYILLKKIKFSFFGSQQLFVDFQYFSLWFGQGCMNLLQEEINVIYLLPAFNKMKNAILLLSCQPSNSKKAEDSNKTLVLSSTSTLSQVSTETFTGSQFEDLILTIDMPKKENWLSLRVKGGSPKSAFLCIKKQE</sequence>
<feature type="domain" description="Coiled-coil protein 142 C-terminal" evidence="1">
    <location>
        <begin position="442"/>
        <end position="789"/>
    </location>
</feature>
<dbReference type="InterPro" id="IPR026700">
    <property type="entry name" value="CCDC142"/>
</dbReference>
<dbReference type="Pfam" id="PF14923">
    <property type="entry name" value="CCDC142"/>
    <property type="match status" value="1"/>
</dbReference>
<dbReference type="PANTHER" id="PTHR21436">
    <property type="entry name" value="COILED-COIL DOMAIN-CONTAINING PROTEIN 142"/>
    <property type="match status" value="1"/>
</dbReference>
<keyword evidence="2" id="KW-1185">Reference proteome</keyword>
<gene>
    <name evidence="3" type="primary">LOC136071647</name>
</gene>
<name>A0ABM4BK68_HYDVU</name>
<evidence type="ECO:0000313" key="3">
    <source>
        <dbReference type="RefSeq" id="XP_065649436.1"/>
    </source>
</evidence>